<sequence length="716" mass="78571">MQHYRSNPREPGSEGDDGWNDGWNDEQYGNGRYRDSWFEGGPPVRFGQAPGQYEGQGREGNGGEWRRYEPNDNRRDWPQTRPQQAVERGTGWSTAAEGGREEAQRDMRGREGRDTWIRDVDRNESGRMRGSGWRQGGMQPESSRRGRIRKSVWLDENGKLPDVIRRKKLKTDGRIQDAGCRGRMEGGRRAKENGTTSAAAPYAAPTPFVNPAQPAGYPVAGQFPPFGQYPPYGPWPAYGPYPPFAPYPFLNPYAPAGYPAGVQGQHPALPAPFQGSPPAAPLDPGRQQGMYGIPHGQHQTGHAEVAADRGRTPQLSGGAELHASAQMAAPTTQPVRSEPVVQRQEESVKQWTESMTTTVERHDDTARLEGSPQGDVEMMASQAETDVSERVANRAATLGAPTPHQPTEADAPKRPDASQGTAEKSSNPFVTPSAGGSEVRDTSDMSVVEDLASYKAPMAYPSGPTGTMWRDAGALARQRANAESACLPPSRTDLESSDSYLTTIPTDSPEERVSTTRRINLRLGGQQADEIEGCSGGGSGTASQSGGVAKALPHSYRHDEPPPGVKTTKRRNFKSKSVVSSDEEEDREPPPPKRAKASREAERLPEPENASTFKKPRDPMRGWGTQGVIVNPQTKKIEKILDQSGNVIKVVNEEGRIATPPPEVGAGSTRNRWSSRRPEFHYDDEPDEDEDDEYYESERPIEKRRSRPKKGGRNKK</sequence>
<dbReference type="Proteomes" id="UP000620104">
    <property type="component" value="Unassembled WGS sequence"/>
</dbReference>
<comment type="caution">
    <text evidence="2">The sequence shown here is derived from an EMBL/GenBank/DDBJ whole genome shotgun (WGS) entry which is preliminary data.</text>
</comment>
<feature type="region of interest" description="Disordered" evidence="1">
    <location>
        <begin position="1"/>
        <end position="152"/>
    </location>
</feature>
<evidence type="ECO:0000256" key="1">
    <source>
        <dbReference type="SAM" id="MobiDB-lite"/>
    </source>
</evidence>
<feature type="compositionally biased region" description="Basic and acidic residues" evidence="1">
    <location>
        <begin position="597"/>
        <end position="606"/>
    </location>
</feature>
<feature type="region of interest" description="Disordered" evidence="1">
    <location>
        <begin position="177"/>
        <end position="199"/>
    </location>
</feature>
<feature type="compositionally biased region" description="Polar residues" evidence="1">
    <location>
        <begin position="418"/>
        <end position="430"/>
    </location>
</feature>
<dbReference type="AlphaFoldDB" id="A0A8H3TMD5"/>
<feature type="region of interest" description="Disordered" evidence="1">
    <location>
        <begin position="480"/>
        <end position="629"/>
    </location>
</feature>
<dbReference type="EMBL" id="BLZA01000003">
    <property type="protein sequence ID" value="GHJ83761.1"/>
    <property type="molecule type" value="Genomic_DNA"/>
</dbReference>
<evidence type="ECO:0000313" key="3">
    <source>
        <dbReference type="Proteomes" id="UP000620104"/>
    </source>
</evidence>
<feature type="region of interest" description="Disordered" evidence="1">
    <location>
        <begin position="398"/>
        <end position="443"/>
    </location>
</feature>
<gene>
    <name evidence="2" type="ORF">NliqN6_0163</name>
</gene>
<feature type="region of interest" description="Disordered" evidence="1">
    <location>
        <begin position="652"/>
        <end position="716"/>
    </location>
</feature>
<proteinExistence type="predicted"/>
<feature type="region of interest" description="Disordered" evidence="1">
    <location>
        <begin position="296"/>
        <end position="375"/>
    </location>
</feature>
<evidence type="ECO:0000313" key="2">
    <source>
        <dbReference type="EMBL" id="GHJ83761.1"/>
    </source>
</evidence>
<keyword evidence="3" id="KW-1185">Reference proteome</keyword>
<feature type="compositionally biased region" description="Basic residues" evidence="1">
    <location>
        <begin position="704"/>
        <end position="716"/>
    </location>
</feature>
<feature type="compositionally biased region" description="Acidic residues" evidence="1">
    <location>
        <begin position="684"/>
        <end position="695"/>
    </location>
</feature>
<name>A0A8H3TMD5_9TREE</name>
<reference evidence="2" key="1">
    <citation type="submission" date="2020-07" db="EMBL/GenBank/DDBJ databases">
        <title>Draft Genome Sequence of a Deep-Sea Yeast, Naganishia (Cryptococcus) liquefaciens strain N6.</title>
        <authorList>
            <person name="Han Y.W."/>
            <person name="Kajitani R."/>
            <person name="Morimoto H."/>
            <person name="Parhat M."/>
            <person name="Tsubouchi H."/>
            <person name="Bakenova O."/>
            <person name="Ogata M."/>
            <person name="Argunhan B."/>
            <person name="Aoki R."/>
            <person name="Kajiwara S."/>
            <person name="Itoh T."/>
            <person name="Iwasaki H."/>
        </authorList>
    </citation>
    <scope>NUCLEOTIDE SEQUENCE</scope>
    <source>
        <strain evidence="2">N6</strain>
    </source>
</reference>
<feature type="compositionally biased region" description="Polar residues" evidence="1">
    <location>
        <begin position="497"/>
        <end position="506"/>
    </location>
</feature>
<feature type="compositionally biased region" description="Basic and acidic residues" evidence="1">
    <location>
        <begin position="98"/>
        <end position="127"/>
    </location>
</feature>
<organism evidence="2 3">
    <name type="scientific">Naganishia liquefaciens</name>
    <dbReference type="NCBI Taxonomy" id="104408"/>
    <lineage>
        <taxon>Eukaryota</taxon>
        <taxon>Fungi</taxon>
        <taxon>Dikarya</taxon>
        <taxon>Basidiomycota</taxon>
        <taxon>Agaricomycotina</taxon>
        <taxon>Tremellomycetes</taxon>
        <taxon>Filobasidiales</taxon>
        <taxon>Filobasidiaceae</taxon>
        <taxon>Naganishia</taxon>
    </lineage>
</organism>
<feature type="compositionally biased region" description="Basic and acidic residues" evidence="1">
    <location>
        <begin position="64"/>
        <end position="78"/>
    </location>
</feature>
<protein>
    <submittedName>
        <fullName evidence="2">Uncharacterized protein</fullName>
    </submittedName>
</protein>
<accession>A0A8H3TMD5</accession>
<feature type="compositionally biased region" description="Polar residues" evidence="1">
    <location>
        <begin position="349"/>
        <end position="358"/>
    </location>
</feature>
<feature type="compositionally biased region" description="Basic and acidic residues" evidence="1">
    <location>
        <begin position="177"/>
        <end position="192"/>
    </location>
</feature>